<evidence type="ECO:0008006" key="3">
    <source>
        <dbReference type="Google" id="ProtNLM"/>
    </source>
</evidence>
<comment type="caution">
    <text evidence="1">The sequence shown here is derived from an EMBL/GenBank/DDBJ whole genome shotgun (WGS) entry which is preliminary data.</text>
</comment>
<reference evidence="1" key="2">
    <citation type="submission" date="2020-09" db="EMBL/GenBank/DDBJ databases">
        <authorList>
            <person name="Sun Q."/>
            <person name="Ohkuma M."/>
        </authorList>
    </citation>
    <scope>NUCLEOTIDE SEQUENCE</scope>
    <source>
        <strain evidence="1">JCM 19831</strain>
    </source>
</reference>
<sequence length="239" mass="24465">MRAGRAFTRPGNPIRSGIKTSIIPWMTSPRLVVVATILALAGCGDGGAANTAAPGTGMAPTNSAPSAMPTPTFCPNGRLPNGNCAEGAVANPPAGAAATVSAVPLKFGTSKTVVAGSDQVKVTVFAYRQPTAKSAPKPPSPGTEWASIDAQVCPTAATGETPIVNDTPWLLVYADGTMAEPSNTGYGQFDEPGFPMADRAVPSGRCVRGWITFVAPAGKRATMVEFQWTDGTVVDWATS</sequence>
<evidence type="ECO:0000313" key="2">
    <source>
        <dbReference type="Proteomes" id="UP000642070"/>
    </source>
</evidence>
<proteinExistence type="predicted"/>
<dbReference type="AlphaFoldDB" id="A0A917U3K0"/>
<reference evidence="1" key="1">
    <citation type="journal article" date="2014" name="Int. J. Syst. Evol. Microbiol.">
        <title>Complete genome sequence of Corynebacterium casei LMG S-19264T (=DSM 44701T), isolated from a smear-ripened cheese.</title>
        <authorList>
            <consortium name="US DOE Joint Genome Institute (JGI-PGF)"/>
            <person name="Walter F."/>
            <person name="Albersmeier A."/>
            <person name="Kalinowski J."/>
            <person name="Ruckert C."/>
        </authorList>
    </citation>
    <scope>NUCLEOTIDE SEQUENCE</scope>
    <source>
        <strain evidence="1">JCM 19831</strain>
    </source>
</reference>
<protein>
    <recommendedName>
        <fullName evidence="3">DUF4352 domain-containing protein</fullName>
    </recommendedName>
</protein>
<dbReference type="Proteomes" id="UP000642070">
    <property type="component" value="Unassembled WGS sequence"/>
</dbReference>
<gene>
    <name evidence="1" type="ORF">GCM10007977_063090</name>
</gene>
<accession>A0A917U3K0</accession>
<name>A0A917U3K0_9ACTN</name>
<organism evidence="1 2">
    <name type="scientific">Dactylosporangium sucinum</name>
    <dbReference type="NCBI Taxonomy" id="1424081"/>
    <lineage>
        <taxon>Bacteria</taxon>
        <taxon>Bacillati</taxon>
        <taxon>Actinomycetota</taxon>
        <taxon>Actinomycetes</taxon>
        <taxon>Micromonosporales</taxon>
        <taxon>Micromonosporaceae</taxon>
        <taxon>Dactylosporangium</taxon>
    </lineage>
</organism>
<dbReference type="EMBL" id="BMPI01000035">
    <property type="protein sequence ID" value="GGM52903.1"/>
    <property type="molecule type" value="Genomic_DNA"/>
</dbReference>
<keyword evidence="2" id="KW-1185">Reference proteome</keyword>
<evidence type="ECO:0000313" key="1">
    <source>
        <dbReference type="EMBL" id="GGM52903.1"/>
    </source>
</evidence>